<comment type="caution">
    <text evidence="7">The sequence shown here is derived from an EMBL/GenBank/DDBJ whole genome shotgun (WGS) entry which is preliminary data.</text>
</comment>
<keyword evidence="8" id="KW-1185">Reference proteome</keyword>
<dbReference type="InterPro" id="IPR023095">
    <property type="entry name" value="Ade_MeTrfase_dom_2"/>
</dbReference>
<evidence type="ECO:0000256" key="3">
    <source>
        <dbReference type="ARBA" id="ARBA00022603"/>
    </source>
</evidence>
<dbReference type="PANTHER" id="PTHR30481:SF4">
    <property type="entry name" value="SITE-SPECIFIC DNA-METHYLTRANSFERASE (ADENINE-SPECIFIC)"/>
    <property type="match status" value="1"/>
</dbReference>
<dbReference type="GO" id="GO:0009307">
    <property type="term" value="P:DNA restriction-modification system"/>
    <property type="evidence" value="ECO:0007669"/>
    <property type="project" value="InterPro"/>
</dbReference>
<evidence type="ECO:0000313" key="8">
    <source>
        <dbReference type="Proteomes" id="UP000052023"/>
    </source>
</evidence>
<protein>
    <recommendedName>
        <fullName evidence="2">site-specific DNA-methyltransferase (adenine-specific)</fullName>
        <ecNumber evidence="2">2.1.1.72</ecNumber>
    </recommendedName>
</protein>
<dbReference type="GO" id="GO:0006298">
    <property type="term" value="P:mismatch repair"/>
    <property type="evidence" value="ECO:0007669"/>
    <property type="project" value="TreeGrafter"/>
</dbReference>
<dbReference type="AlphaFoldDB" id="A0A0R3MJ37"/>
<dbReference type="InterPro" id="IPR012327">
    <property type="entry name" value="MeTrfase_D12"/>
</dbReference>
<organism evidence="7 8">
    <name type="scientific">Bradyrhizobium retamae</name>
    <dbReference type="NCBI Taxonomy" id="1300035"/>
    <lineage>
        <taxon>Bacteria</taxon>
        <taxon>Pseudomonadati</taxon>
        <taxon>Pseudomonadota</taxon>
        <taxon>Alphaproteobacteria</taxon>
        <taxon>Hyphomicrobiales</taxon>
        <taxon>Nitrobacteraceae</taxon>
        <taxon>Bradyrhizobium</taxon>
    </lineage>
</organism>
<dbReference type="EC" id="2.1.1.72" evidence="2"/>
<evidence type="ECO:0000256" key="2">
    <source>
        <dbReference type="ARBA" id="ARBA00011900"/>
    </source>
</evidence>
<dbReference type="GO" id="GO:1904047">
    <property type="term" value="F:S-adenosyl-L-methionine binding"/>
    <property type="evidence" value="ECO:0007669"/>
    <property type="project" value="TreeGrafter"/>
</dbReference>
<dbReference type="PRINTS" id="PR00505">
    <property type="entry name" value="D12N6MTFRASE"/>
</dbReference>
<dbReference type="Gene3D" id="1.10.1020.10">
    <property type="entry name" value="Adenine-specific Methyltransferase, Domain 2"/>
    <property type="match status" value="1"/>
</dbReference>
<gene>
    <name evidence="7" type="ORF">CQ13_35390</name>
</gene>
<keyword evidence="4 7" id="KW-0808">Transferase</keyword>
<accession>A0A0R3MJ37</accession>
<dbReference type="EMBL" id="LLYA01000200">
    <property type="protein sequence ID" value="KRR18143.1"/>
    <property type="molecule type" value="Genomic_DNA"/>
</dbReference>
<dbReference type="GO" id="GO:0043565">
    <property type="term" value="F:sequence-specific DNA binding"/>
    <property type="evidence" value="ECO:0007669"/>
    <property type="project" value="TreeGrafter"/>
</dbReference>
<dbReference type="Pfam" id="PF02086">
    <property type="entry name" value="MethyltransfD12"/>
    <property type="match status" value="1"/>
</dbReference>
<dbReference type="RefSeq" id="WP_057847222.1">
    <property type="nucleotide sequence ID" value="NZ_LLYA01000200.1"/>
</dbReference>
<evidence type="ECO:0000256" key="5">
    <source>
        <dbReference type="ARBA" id="ARBA00022691"/>
    </source>
</evidence>
<dbReference type="OrthoDB" id="9805629at2"/>
<reference evidence="7 8" key="1">
    <citation type="submission" date="2014-03" db="EMBL/GenBank/DDBJ databases">
        <title>Bradyrhizobium valentinum sp. nov., isolated from effective nodules of Lupinus mariae-josephae, a lupine endemic of basic-lime soils in Eastern Spain.</title>
        <authorList>
            <person name="Duran D."/>
            <person name="Rey L."/>
            <person name="Navarro A."/>
            <person name="Busquets A."/>
            <person name="Imperial J."/>
            <person name="Ruiz-Argueso T."/>
        </authorList>
    </citation>
    <scope>NUCLEOTIDE SEQUENCE [LARGE SCALE GENOMIC DNA]</scope>
    <source>
        <strain evidence="7 8">Ro19</strain>
    </source>
</reference>
<dbReference type="InterPro" id="IPR029063">
    <property type="entry name" value="SAM-dependent_MTases_sf"/>
</dbReference>
<evidence type="ECO:0000256" key="1">
    <source>
        <dbReference type="ARBA" id="ARBA00006594"/>
    </source>
</evidence>
<dbReference type="Gene3D" id="3.40.50.150">
    <property type="entry name" value="Vaccinia Virus protein VP39"/>
    <property type="match status" value="1"/>
</dbReference>
<dbReference type="GO" id="GO:0032259">
    <property type="term" value="P:methylation"/>
    <property type="evidence" value="ECO:0007669"/>
    <property type="project" value="UniProtKB-KW"/>
</dbReference>
<dbReference type="PANTHER" id="PTHR30481">
    <property type="entry name" value="DNA ADENINE METHYLASE"/>
    <property type="match status" value="1"/>
</dbReference>
<dbReference type="SUPFAM" id="SSF53335">
    <property type="entry name" value="S-adenosyl-L-methionine-dependent methyltransferases"/>
    <property type="match status" value="1"/>
</dbReference>
<name>A0A0R3MJ37_9BRAD</name>
<evidence type="ECO:0000313" key="7">
    <source>
        <dbReference type="EMBL" id="KRR18143.1"/>
    </source>
</evidence>
<keyword evidence="3 7" id="KW-0489">Methyltransferase</keyword>
<keyword evidence="5" id="KW-0949">S-adenosyl-L-methionine</keyword>
<sequence>MEENNLRPVTPIRPAAAYIGGKRRLGEQLARRIESVEHSTYAEPFVGMGGVFFRRRWAPRREVINDISRDVATLFRILQRHYPQFMETLKFQIASRREFERLLACNPDTLTDLERAGRFLYLQRLAFGGKVAGRNFGVEPSGPSRFDVTKLGPVLVEIHERLAGVVIECLPWSDFLQRYDTPETLFYLDPPYWGSETDYGAGVFAGSDFARLAVHLGSIKGRFILSVNDVPEMRAVFAQFSIESVSTRYTITGGKWADVAEIVVTGPAPGAVPPAADLLSGIGT</sequence>
<dbReference type="GO" id="GO:0009007">
    <property type="term" value="F:site-specific DNA-methyltransferase (adenine-specific) activity"/>
    <property type="evidence" value="ECO:0007669"/>
    <property type="project" value="UniProtKB-EC"/>
</dbReference>
<evidence type="ECO:0000256" key="4">
    <source>
        <dbReference type="ARBA" id="ARBA00022679"/>
    </source>
</evidence>
<comment type="similarity">
    <text evidence="1">Belongs to the N(4)/N(6)-methyltransferase family.</text>
</comment>
<proteinExistence type="inferred from homology"/>
<dbReference type="Proteomes" id="UP000052023">
    <property type="component" value="Unassembled WGS sequence"/>
</dbReference>
<evidence type="ECO:0000256" key="6">
    <source>
        <dbReference type="ARBA" id="ARBA00047942"/>
    </source>
</evidence>
<comment type="catalytic activity">
    <reaction evidence="6">
        <text>a 2'-deoxyadenosine in DNA + S-adenosyl-L-methionine = an N(6)-methyl-2'-deoxyadenosine in DNA + S-adenosyl-L-homocysteine + H(+)</text>
        <dbReference type="Rhea" id="RHEA:15197"/>
        <dbReference type="Rhea" id="RHEA-COMP:12418"/>
        <dbReference type="Rhea" id="RHEA-COMP:12419"/>
        <dbReference type="ChEBI" id="CHEBI:15378"/>
        <dbReference type="ChEBI" id="CHEBI:57856"/>
        <dbReference type="ChEBI" id="CHEBI:59789"/>
        <dbReference type="ChEBI" id="CHEBI:90615"/>
        <dbReference type="ChEBI" id="CHEBI:90616"/>
        <dbReference type="EC" id="2.1.1.72"/>
    </reaction>
</comment>